<dbReference type="Proteomes" id="UP000228593">
    <property type="component" value="Unassembled WGS sequence"/>
</dbReference>
<name>A0A2G8T495_9BURK</name>
<comment type="caution">
    <text evidence="1">The sequence shown here is derived from an EMBL/GenBank/DDBJ whole genome shotgun (WGS) entry which is preliminary data.</text>
</comment>
<dbReference type="AlphaFoldDB" id="A0A2G8T495"/>
<proteinExistence type="predicted"/>
<reference evidence="1 2" key="1">
    <citation type="submission" date="2017-10" db="EMBL/GenBank/DDBJ databases">
        <title>Massilia psychrophilum sp. nov., a novel purple-pigmented bacterium isolated from Tianshan glacier, Xinjiang Municipality, China.</title>
        <authorList>
            <person name="Wang H."/>
        </authorList>
    </citation>
    <scope>NUCLEOTIDE SEQUENCE [LARGE SCALE GENOMIC DNA]</scope>
    <source>
        <strain evidence="1 2">JCM 30813</strain>
    </source>
</reference>
<evidence type="ECO:0000313" key="2">
    <source>
        <dbReference type="Proteomes" id="UP000228593"/>
    </source>
</evidence>
<dbReference type="EMBL" id="PDOB01000005">
    <property type="protein sequence ID" value="PIL40877.1"/>
    <property type="molecule type" value="Genomic_DNA"/>
</dbReference>
<accession>A0A2G8T495</accession>
<sequence>MRSDPIGLNFAALKAEGIDALRGLCGELWTDYNLHDPGVTVLEQLVYGLTDLAYRTEFDVADYLTGPDGAIAYDALALYAPQDVFHGQALTVGDYRRSLYDAIPSINEIWVRACGNGLLAIDVAVPTEIQTPQGRASIAQQVRIHYASNRNLCEDLRQVTVLESVAYYLDGDIELYGERAPAEILAQILFDCCEYISSGMAALRLRDVVAQGMPPETVYEGPPTSNGFISIGEEPTQARSVTVSELVGVIRRIDGVRRVRSLVFLDADGVRSEEISCDTRNGYYPCLQLPKDAARAFLRLHAEDSAGFGMDGLAREPASALLKNQAFHEDAEHALRKLRFDRNAFRTITADGAVFPLPVGRYRELAQYYSVQNDFPAVYGIGQYGLPQSAGPARIAQAQQLKGFLFPFEQMMANYLQNLQEIPTLFSADSGGDASYFHKQLSNREIPDIEALLIDPEGADFRALKEQDDYCERKGRVLDYLLALHGDAFPQTTLRRFNQYHANDTERWLLGAKAQLVRSLVVLSAWRGTACNYLAEPGSESGVSVLERRVAILIGLDGGTSRGDDGAAWSGAPHETAGAQMRARAPGWQGVAPGLDSGLDLDAPPAPAADAFTPTMFRAGVALANYALDSDEHGTGTDLYCGIGDTWSRVGHYPTRRAAVQAAHACVDTLVAANQACECLRIVEHILLWPSDRVPLEKDFYGARMSVVLPDWTARCVDGDFRQFVQETVRRNCPAHVHPTFLWLAPAPMAAFDALWRNWRGALRTLHRDRAAPAAHAASDRAAGALAALLMTPEGSR</sequence>
<keyword evidence="2" id="KW-1185">Reference proteome</keyword>
<evidence type="ECO:0000313" key="1">
    <source>
        <dbReference type="EMBL" id="PIL40877.1"/>
    </source>
</evidence>
<gene>
    <name evidence="1" type="ORF">CR103_05365</name>
</gene>
<organism evidence="1 2">
    <name type="scientific">Massilia psychrophila</name>
    <dbReference type="NCBI Taxonomy" id="1603353"/>
    <lineage>
        <taxon>Bacteria</taxon>
        <taxon>Pseudomonadati</taxon>
        <taxon>Pseudomonadota</taxon>
        <taxon>Betaproteobacteria</taxon>
        <taxon>Burkholderiales</taxon>
        <taxon>Oxalobacteraceae</taxon>
        <taxon>Telluria group</taxon>
        <taxon>Massilia</taxon>
    </lineage>
</organism>
<protein>
    <submittedName>
        <fullName evidence="1">Uncharacterized protein</fullName>
    </submittedName>
</protein>